<evidence type="ECO:0000256" key="1">
    <source>
        <dbReference type="SAM" id="Phobius"/>
    </source>
</evidence>
<dbReference type="GO" id="GO:0016787">
    <property type="term" value="F:hydrolase activity"/>
    <property type="evidence" value="ECO:0007669"/>
    <property type="project" value="UniProtKB-KW"/>
</dbReference>
<evidence type="ECO:0000313" key="3">
    <source>
        <dbReference type="EMBL" id="UQZ84739.1"/>
    </source>
</evidence>
<evidence type="ECO:0000313" key="4">
    <source>
        <dbReference type="Proteomes" id="UP001057134"/>
    </source>
</evidence>
<keyword evidence="3" id="KW-0378">Hydrolase</keyword>
<dbReference type="RefSeq" id="WP_249860475.1">
    <property type="nucleotide sequence ID" value="NZ_CP027059.1"/>
</dbReference>
<dbReference type="PANTHER" id="PTHR10587">
    <property type="entry name" value="GLYCOSYL TRANSFERASE-RELATED"/>
    <property type="match status" value="1"/>
</dbReference>
<dbReference type="PANTHER" id="PTHR10587:SF137">
    <property type="entry name" value="4-DEOXY-4-FORMAMIDO-L-ARABINOSE-PHOSPHOUNDECAPRENOL DEFORMYLASE ARND-RELATED"/>
    <property type="match status" value="1"/>
</dbReference>
<keyword evidence="1" id="KW-1133">Transmembrane helix</keyword>
<dbReference type="EC" id="3.5.1.-" evidence="3"/>
<reference evidence="3" key="1">
    <citation type="submission" date="2018-02" db="EMBL/GenBank/DDBJ databases">
        <authorList>
            <person name="Kim S.-K."/>
            <person name="Jung H.-I."/>
            <person name="Lee S.-W."/>
        </authorList>
    </citation>
    <scope>NUCLEOTIDE SEQUENCE</scope>
    <source>
        <strain evidence="3">SK3146</strain>
    </source>
</reference>
<dbReference type="SUPFAM" id="SSF88713">
    <property type="entry name" value="Glycoside hydrolase/deacetylase"/>
    <property type="match status" value="1"/>
</dbReference>
<gene>
    <name evidence="3" type="primary">pdaC_1</name>
    <name evidence="3" type="ORF">SK3146_03994</name>
</gene>
<keyword evidence="4" id="KW-1185">Reference proteome</keyword>
<organism evidence="3 4">
    <name type="scientific">Paenibacillus konkukensis</name>
    <dbReference type="NCBI Taxonomy" id="2020716"/>
    <lineage>
        <taxon>Bacteria</taxon>
        <taxon>Bacillati</taxon>
        <taxon>Bacillota</taxon>
        <taxon>Bacilli</taxon>
        <taxon>Bacillales</taxon>
        <taxon>Paenibacillaceae</taxon>
        <taxon>Paenibacillus</taxon>
    </lineage>
</organism>
<dbReference type="CDD" id="cd10959">
    <property type="entry name" value="CE4_NodB_like_3"/>
    <property type="match status" value="1"/>
</dbReference>
<feature type="domain" description="NodB homology" evidence="2">
    <location>
        <begin position="38"/>
        <end position="224"/>
    </location>
</feature>
<accession>A0ABY4RSL7</accession>
<dbReference type="Pfam" id="PF22790">
    <property type="entry name" value="YkoP"/>
    <property type="match status" value="1"/>
</dbReference>
<name>A0ABY4RSL7_9BACL</name>
<dbReference type="InterPro" id="IPR011330">
    <property type="entry name" value="Glyco_hydro/deAcase_b/a-brl"/>
</dbReference>
<dbReference type="Gene3D" id="3.20.20.370">
    <property type="entry name" value="Glycoside hydrolase/deacetylase"/>
    <property type="match status" value="1"/>
</dbReference>
<dbReference type="Pfam" id="PF01522">
    <property type="entry name" value="Polysacc_deac_1"/>
    <property type="match status" value="1"/>
</dbReference>
<dbReference type="EMBL" id="CP027059">
    <property type="protein sequence ID" value="UQZ84739.1"/>
    <property type="molecule type" value="Genomic_DNA"/>
</dbReference>
<dbReference type="PROSITE" id="PS51677">
    <property type="entry name" value="NODB"/>
    <property type="match status" value="1"/>
</dbReference>
<proteinExistence type="predicted"/>
<keyword evidence="1" id="KW-0472">Membrane</keyword>
<dbReference type="InterPro" id="IPR050248">
    <property type="entry name" value="Polysacc_deacetylase_ArnD"/>
</dbReference>
<feature type="transmembrane region" description="Helical" evidence="1">
    <location>
        <begin position="6"/>
        <end position="31"/>
    </location>
</feature>
<dbReference type="InterPro" id="IPR054467">
    <property type="entry name" value="YkoP-like_dom"/>
</dbReference>
<reference evidence="3" key="2">
    <citation type="journal article" date="2021" name="J Anim Sci Technol">
        <title>Complete genome sequence of Paenibacillus konkukensis sp. nov. SK3146 as a potential probiotic strain.</title>
        <authorList>
            <person name="Jung H.I."/>
            <person name="Park S."/>
            <person name="Niu K.M."/>
            <person name="Lee S.W."/>
            <person name="Kothari D."/>
            <person name="Yi K.J."/>
            <person name="Kim S.K."/>
        </authorList>
    </citation>
    <scope>NUCLEOTIDE SEQUENCE</scope>
    <source>
        <strain evidence="3">SK3146</strain>
    </source>
</reference>
<sequence>MGPVFWFILIALCIYTVIPTLLVRLLGWGVYRRGEMRRTAYLTFDDGPDPEYTPKLLDLLRQYGVKATFFVLGAKAQEHPELIRRMRGEGHLIGIHNYSHWANALMSPGKVRRQIAAAARVIEEITGERPVYYRPPWGIINLFDFGLLREFRMVLWSLIPGDWRSRGGKARIQRRLESRFRDGAVIVLHDSGQTLGADEDAPQYMLQALEEFIGGMRERQYTFLRVDELNREKGKPSGLAWYRRLPVALWLKWEAVYHALFALEPVDPDNRLLYYRVCTYHGRSILLPDGEEIRKGDRVIELHFNNEMIFHIAGGTRSMMQLAVQLIRAVQELLPKMAERLMSDAVTRDIKGIYGITMINRGPKQFGFTVTDLPKGLFYIVSKLYLRLLLLVIHPQGKQRLEVKKELLTPKVLAISAKELQRRYSASPEYITVSE</sequence>
<dbReference type="Proteomes" id="UP001057134">
    <property type="component" value="Chromosome"/>
</dbReference>
<evidence type="ECO:0000259" key="2">
    <source>
        <dbReference type="PROSITE" id="PS51677"/>
    </source>
</evidence>
<protein>
    <submittedName>
        <fullName evidence="3">Peptidoglycan-N-acetylmuramic acid deacetylase PdaC</fullName>
        <ecNumber evidence="3">3.5.1.-</ecNumber>
    </submittedName>
</protein>
<dbReference type="InterPro" id="IPR002509">
    <property type="entry name" value="NODB_dom"/>
</dbReference>
<keyword evidence="1" id="KW-0812">Transmembrane</keyword>